<evidence type="ECO:0000313" key="2">
    <source>
        <dbReference type="EMBL" id="ARM76503.1"/>
    </source>
</evidence>
<name>A0A1W6K1T7_9CREN</name>
<dbReference type="STRING" id="282676.B6F84_11060"/>
<dbReference type="EMBL" id="CP020477">
    <property type="protein sequence ID" value="ARM76503.1"/>
    <property type="molecule type" value="Genomic_DNA"/>
</dbReference>
<evidence type="ECO:0008006" key="4">
    <source>
        <dbReference type="Google" id="ProtNLM"/>
    </source>
</evidence>
<keyword evidence="3" id="KW-1185">Reference proteome</keyword>
<sequence length="118" mass="14313">MPAYKDLYDMIKEIIEQEEAKIDKEFEEVREEISKEAEEPLYTVYEKEDSIYYIIDVPFINEKTIYVKLENNKYIKVSCKDIHGKCYQLVIPARYNFKNYDVQVIRNRGFIKLILRKK</sequence>
<evidence type="ECO:0000256" key="1">
    <source>
        <dbReference type="SAM" id="Coils"/>
    </source>
</evidence>
<dbReference type="KEGG" id="aman:B6F84_11060"/>
<dbReference type="GeneID" id="41591471"/>
<accession>A0A1W6K1T7</accession>
<dbReference type="RefSeq" id="WP_148692293.1">
    <property type="nucleotide sequence ID" value="NZ_CP020477.1"/>
</dbReference>
<dbReference type="Gene3D" id="2.60.40.790">
    <property type="match status" value="1"/>
</dbReference>
<gene>
    <name evidence="2" type="ORF">B6F84_11060</name>
</gene>
<dbReference type="OrthoDB" id="37046at2157"/>
<organism evidence="2 3">
    <name type="scientific">Acidianus manzaensis</name>
    <dbReference type="NCBI Taxonomy" id="282676"/>
    <lineage>
        <taxon>Archaea</taxon>
        <taxon>Thermoproteota</taxon>
        <taxon>Thermoprotei</taxon>
        <taxon>Sulfolobales</taxon>
        <taxon>Sulfolobaceae</taxon>
        <taxon>Acidianus</taxon>
    </lineage>
</organism>
<proteinExistence type="predicted"/>
<reference evidence="2 3" key="1">
    <citation type="submission" date="2017-03" db="EMBL/GenBank/DDBJ databases">
        <title>Sulfur activation and transportation mechanism of thermophilic Archaea Acidianus manzaensis YN-25.</title>
        <authorList>
            <person name="Ma Y."/>
            <person name="Yang Y."/>
            <person name="Xia J."/>
        </authorList>
    </citation>
    <scope>NUCLEOTIDE SEQUENCE [LARGE SCALE GENOMIC DNA]</scope>
    <source>
        <strain evidence="2 3">YN-25</strain>
    </source>
</reference>
<evidence type="ECO:0000313" key="3">
    <source>
        <dbReference type="Proteomes" id="UP000193404"/>
    </source>
</evidence>
<feature type="coiled-coil region" evidence="1">
    <location>
        <begin position="8"/>
        <end position="39"/>
    </location>
</feature>
<protein>
    <recommendedName>
        <fullName evidence="4">ArsA HSP20-like domain-containing protein</fullName>
    </recommendedName>
</protein>
<dbReference type="SUPFAM" id="SSF49764">
    <property type="entry name" value="HSP20-like chaperones"/>
    <property type="match status" value="1"/>
</dbReference>
<dbReference type="Proteomes" id="UP000193404">
    <property type="component" value="Chromosome"/>
</dbReference>
<keyword evidence="1" id="KW-0175">Coiled coil</keyword>
<dbReference type="AlphaFoldDB" id="A0A1W6K1T7"/>
<dbReference type="InterPro" id="IPR008978">
    <property type="entry name" value="HSP20-like_chaperone"/>
</dbReference>